<dbReference type="EMBL" id="CP024902">
    <property type="protein sequence ID" value="AXF20256.1"/>
    <property type="molecule type" value="Genomic_DNA"/>
</dbReference>
<name>A0A2Z5MU81_BURPY</name>
<organism evidence="1 2">
    <name type="scientific">Burkholderia pyrrocinia</name>
    <name type="common">Pseudomonas pyrrocinia</name>
    <dbReference type="NCBI Taxonomy" id="60550"/>
    <lineage>
        <taxon>Bacteria</taxon>
        <taxon>Pseudomonadati</taxon>
        <taxon>Pseudomonadota</taxon>
        <taxon>Betaproteobacteria</taxon>
        <taxon>Burkholderiales</taxon>
        <taxon>Burkholderiaceae</taxon>
        <taxon>Burkholderia</taxon>
        <taxon>Burkholderia cepacia complex</taxon>
    </lineage>
</organism>
<evidence type="ECO:0000313" key="2">
    <source>
        <dbReference type="Proteomes" id="UP000253104"/>
    </source>
</evidence>
<gene>
    <name evidence="1" type="ORF">CUJ89_06915</name>
</gene>
<dbReference type="AlphaFoldDB" id="A0A2Z5MU81"/>
<sequence length="175" mass="19022">MVWSHATITGDQIGDHKIMSRLSDIELAGAKKMAHKAIALSEAAMQFRAALAATATDSNAASTLGLFVRNSETNVVLNFALTTPHGSVEVVFDQALKGGELVGRFRFFLIETGPTREQRATEIWTILFTENGNATWDPPDAFAWNFMADALATEAYMGMAVLTLLAKLQKNVPAY</sequence>
<dbReference type="Proteomes" id="UP000253104">
    <property type="component" value="Chromosome mHSR5_A"/>
</dbReference>
<proteinExistence type="predicted"/>
<protein>
    <submittedName>
        <fullName evidence="1">Uncharacterized protein</fullName>
    </submittedName>
</protein>
<accession>A0A2Z5MU81</accession>
<reference evidence="1 2" key="1">
    <citation type="journal article" date="2018" name="ISME J.">
        <title>Involvement of Burkholderiaceae and sulfurous volatiles in disease-suppressive soils.</title>
        <authorList>
            <person name="Carrion V.J."/>
            <person name="Cordovez V."/>
            <person name="Tyc O."/>
            <person name="Etalo D.W."/>
            <person name="de Bruijn I."/>
            <person name="de Jager V.C."/>
            <person name="Medema M.H."/>
            <person name="Eberl L."/>
            <person name="Raaijmakers J.M."/>
        </authorList>
    </citation>
    <scope>NUCLEOTIDE SEQUENCE [LARGE SCALE GENOMIC DNA]</scope>
    <source>
        <strain evidence="2">mHSR5</strain>
    </source>
</reference>
<evidence type="ECO:0000313" key="1">
    <source>
        <dbReference type="EMBL" id="AXF20256.1"/>
    </source>
</evidence>